<feature type="transmembrane region" description="Helical" evidence="1">
    <location>
        <begin position="105"/>
        <end position="127"/>
    </location>
</feature>
<dbReference type="GO" id="GO:0006488">
    <property type="term" value="P:dolichol-linked oligosaccharide biosynthetic process"/>
    <property type="evidence" value="ECO:0007669"/>
    <property type="project" value="InterPro"/>
</dbReference>
<dbReference type="EMBL" id="JAHBMH010000062">
    <property type="protein sequence ID" value="KAK1934778.1"/>
    <property type="molecule type" value="Genomic_DNA"/>
</dbReference>
<reference evidence="2" key="2">
    <citation type="submission" date="2021-05" db="EMBL/GenBank/DDBJ databases">
        <authorList>
            <person name="Pain A."/>
        </authorList>
    </citation>
    <scope>NUCLEOTIDE SEQUENCE</scope>
    <source>
        <strain evidence="2">1802A</strain>
    </source>
</reference>
<keyword evidence="1" id="KW-1133">Transmembrane helix</keyword>
<sequence>MYEIVNSLDASKYDFCFISDKDDHFTMETYREKFLHLVRPNMETKGPPVGSSFTGDAMAQDEDRFYKVAVPKSGRTSVLTTFLTAVQAFVQSLVILYRIRPDVCYLLQVITNGPGIAVPLCYAAVFLKVSKGIRCHKLTNSRSAYYAISKSHILRAVAELRIYLTVGVWSITSQICSSFCGHNSLSSTQVHFALDRWTSFRS</sequence>
<comment type="caution">
    <text evidence="2">The sequence shown here is derived from an EMBL/GenBank/DDBJ whole genome shotgun (WGS) entry which is preliminary data.</text>
</comment>
<dbReference type="Pfam" id="PF08660">
    <property type="entry name" value="Alg14"/>
    <property type="match status" value="1"/>
</dbReference>
<evidence type="ECO:0000313" key="3">
    <source>
        <dbReference type="Proteomes" id="UP001195914"/>
    </source>
</evidence>
<keyword evidence="1" id="KW-0812">Transmembrane</keyword>
<dbReference type="AlphaFoldDB" id="A0AAD9LFJ7"/>
<keyword evidence="3" id="KW-1185">Reference proteome</keyword>
<dbReference type="Gene3D" id="3.40.50.2000">
    <property type="entry name" value="Glycogen Phosphorylase B"/>
    <property type="match status" value="1"/>
</dbReference>
<accession>A0AAD9LFJ7</accession>
<organism evidence="2 3">
    <name type="scientific">Babesia divergens</name>
    <dbReference type="NCBI Taxonomy" id="32595"/>
    <lineage>
        <taxon>Eukaryota</taxon>
        <taxon>Sar</taxon>
        <taxon>Alveolata</taxon>
        <taxon>Apicomplexa</taxon>
        <taxon>Aconoidasida</taxon>
        <taxon>Piroplasmida</taxon>
        <taxon>Babesiidae</taxon>
        <taxon>Babesia</taxon>
    </lineage>
</organism>
<proteinExistence type="predicted"/>
<gene>
    <name evidence="2" type="ORF">X943_001335</name>
</gene>
<evidence type="ECO:0000313" key="2">
    <source>
        <dbReference type="EMBL" id="KAK1934778.1"/>
    </source>
</evidence>
<reference evidence="2" key="1">
    <citation type="journal article" date="2014" name="Nucleic Acids Res.">
        <title>The evolutionary dynamics of variant antigen genes in Babesia reveal a history of genomic innovation underlying host-parasite interaction.</title>
        <authorList>
            <person name="Jackson A.P."/>
            <person name="Otto T.D."/>
            <person name="Darby A."/>
            <person name="Ramaprasad A."/>
            <person name="Xia D."/>
            <person name="Echaide I.E."/>
            <person name="Farber M."/>
            <person name="Gahlot S."/>
            <person name="Gamble J."/>
            <person name="Gupta D."/>
            <person name="Gupta Y."/>
            <person name="Jackson L."/>
            <person name="Malandrin L."/>
            <person name="Malas T.B."/>
            <person name="Moussa E."/>
            <person name="Nair M."/>
            <person name="Reid A.J."/>
            <person name="Sanders M."/>
            <person name="Sharma J."/>
            <person name="Tracey A."/>
            <person name="Quail M.A."/>
            <person name="Weir W."/>
            <person name="Wastling J.M."/>
            <person name="Hall N."/>
            <person name="Willadsen P."/>
            <person name="Lingelbach K."/>
            <person name="Shiels B."/>
            <person name="Tait A."/>
            <person name="Berriman M."/>
            <person name="Allred D.R."/>
            <person name="Pain A."/>
        </authorList>
    </citation>
    <scope>NUCLEOTIDE SEQUENCE</scope>
    <source>
        <strain evidence="2">1802A</strain>
    </source>
</reference>
<dbReference type="InterPro" id="IPR013969">
    <property type="entry name" value="Oligosacch_biosynth_Alg14"/>
</dbReference>
<evidence type="ECO:0000256" key="1">
    <source>
        <dbReference type="SAM" id="Phobius"/>
    </source>
</evidence>
<keyword evidence="1" id="KW-0472">Membrane</keyword>
<dbReference type="Proteomes" id="UP001195914">
    <property type="component" value="Unassembled WGS sequence"/>
</dbReference>
<name>A0AAD9LFJ7_BABDI</name>
<feature type="transmembrane region" description="Helical" evidence="1">
    <location>
        <begin position="77"/>
        <end position="99"/>
    </location>
</feature>
<protein>
    <submittedName>
        <fullName evidence="2">Conserved membrane protein</fullName>
    </submittedName>
</protein>